<protein>
    <submittedName>
        <fullName evidence="2">DUF2946 family protein</fullName>
    </submittedName>
</protein>
<reference evidence="3" key="1">
    <citation type="journal article" date="2019" name="Int. J. Syst. Evol. Microbiol.">
        <title>The Global Catalogue of Microorganisms (GCM) 10K type strain sequencing project: providing services to taxonomists for standard genome sequencing and annotation.</title>
        <authorList>
            <consortium name="The Broad Institute Genomics Platform"/>
            <consortium name="The Broad Institute Genome Sequencing Center for Infectious Disease"/>
            <person name="Wu L."/>
            <person name="Ma J."/>
        </authorList>
    </citation>
    <scope>NUCLEOTIDE SEQUENCE [LARGE SCALE GENOMIC DNA]</scope>
    <source>
        <strain evidence="3">CCUG 2113</strain>
    </source>
</reference>
<keyword evidence="3" id="KW-1185">Reference proteome</keyword>
<gene>
    <name evidence="2" type="ORF">ACFOW3_12715</name>
</gene>
<evidence type="ECO:0000313" key="3">
    <source>
        <dbReference type="Proteomes" id="UP001595693"/>
    </source>
</evidence>
<proteinExistence type="predicted"/>
<sequence>MDDIVKQALAKWPNVPDCYGWLGLDARGHWYLRDDQAQAAGPFPHSKGSLLQHEKLIEFIARNYEADGQGRWFFQNGPQRVYVELEATPWIWRIQSDFSVVSHTGRGAAVQDCLVDAQGYVYLTSALGVGLVHTLDVPLVAEAVEAGRWLPQEVLAEELPDRYGFVMSPQGQWGARETPGSPRMVDTKQS</sequence>
<dbReference type="Proteomes" id="UP001595693">
    <property type="component" value="Unassembled WGS sequence"/>
</dbReference>
<organism evidence="2 3">
    <name type="scientific">Acidovorax facilis</name>
    <dbReference type="NCBI Taxonomy" id="12917"/>
    <lineage>
        <taxon>Bacteria</taxon>
        <taxon>Pseudomonadati</taxon>
        <taxon>Pseudomonadota</taxon>
        <taxon>Betaproteobacteria</taxon>
        <taxon>Burkholderiales</taxon>
        <taxon>Comamonadaceae</taxon>
        <taxon>Acidovorax</taxon>
    </lineage>
</organism>
<feature type="region of interest" description="Disordered" evidence="1">
    <location>
        <begin position="170"/>
        <end position="190"/>
    </location>
</feature>
<dbReference type="RefSeq" id="WP_055401290.1">
    <property type="nucleotide sequence ID" value="NZ_JAMXAX010000146.1"/>
</dbReference>
<dbReference type="EMBL" id="JBHSAJ010000033">
    <property type="protein sequence ID" value="MFC3935479.1"/>
    <property type="molecule type" value="Genomic_DNA"/>
</dbReference>
<dbReference type="InterPro" id="IPR021332">
    <property type="entry name" value="DUF2944"/>
</dbReference>
<evidence type="ECO:0000256" key="1">
    <source>
        <dbReference type="SAM" id="MobiDB-lite"/>
    </source>
</evidence>
<accession>A0ABV8DA95</accession>
<name>A0ABV8DA95_9BURK</name>
<comment type="caution">
    <text evidence="2">The sequence shown here is derived from an EMBL/GenBank/DDBJ whole genome shotgun (WGS) entry which is preliminary data.</text>
</comment>
<dbReference type="Pfam" id="PF11161">
    <property type="entry name" value="DUF2944"/>
    <property type="match status" value="1"/>
</dbReference>
<evidence type="ECO:0000313" key="2">
    <source>
        <dbReference type="EMBL" id="MFC3935479.1"/>
    </source>
</evidence>